<name>A0ABN1VPT7_9ACTN</name>
<keyword evidence="1" id="KW-0812">Transmembrane</keyword>
<accession>A0ABN1VPT7</accession>
<feature type="transmembrane region" description="Helical" evidence="1">
    <location>
        <begin position="190"/>
        <end position="208"/>
    </location>
</feature>
<comment type="caution">
    <text evidence="2">The sequence shown here is derived from an EMBL/GenBank/DDBJ whole genome shotgun (WGS) entry which is preliminary data.</text>
</comment>
<dbReference type="RefSeq" id="WP_344438110.1">
    <property type="nucleotide sequence ID" value="NZ_BAAALF010000003.1"/>
</dbReference>
<sequence length="372" mass="39220">MSESSACAADSAATAASAPGPARAAVVDRCLARLPLLGLYPAAYRAAHGEEIAAVHAETVQGADRRTALREWAALAAHALRLRTRLGSADPAGRIVAGAAPMVLASGAGLSLVYLLLGLLTPDSTFGWGQYAPRQAVGLAQTGPWILALLCASLGRWAPARALVLLGTLTRLAIPLVLHPPRHGEAFAQYHLFLGLWTLFGVLLLSAPPDAVELSRRDRNETVLAALGLALPLTLLPTLNQLPGPERPDAFFDLVTTPALRHLMEASSSWPVAVLSLVLLGRLLARHPDRLRAAGIVLAALPWTFVVAPPYIEQPVLHHDVLFRSAGIVAGLLGTAVLLASAWHALRPTPAQGDPADPAAGRTHPHIHIRIR</sequence>
<evidence type="ECO:0000256" key="1">
    <source>
        <dbReference type="SAM" id="Phobius"/>
    </source>
</evidence>
<reference evidence="2 3" key="1">
    <citation type="journal article" date="2019" name="Int. J. Syst. Evol. Microbiol.">
        <title>The Global Catalogue of Microorganisms (GCM) 10K type strain sequencing project: providing services to taxonomists for standard genome sequencing and annotation.</title>
        <authorList>
            <consortium name="The Broad Institute Genomics Platform"/>
            <consortium name="The Broad Institute Genome Sequencing Center for Infectious Disease"/>
            <person name="Wu L."/>
            <person name="Ma J."/>
        </authorList>
    </citation>
    <scope>NUCLEOTIDE SEQUENCE [LARGE SCALE GENOMIC DNA]</scope>
    <source>
        <strain evidence="2 3">JCM 13004</strain>
    </source>
</reference>
<keyword evidence="1" id="KW-0472">Membrane</keyword>
<proteinExistence type="predicted"/>
<feature type="transmembrane region" description="Helical" evidence="1">
    <location>
        <begin position="220"/>
        <end position="239"/>
    </location>
</feature>
<protein>
    <recommendedName>
        <fullName evidence="4">Alpha-1,2-mannosyltransferase</fullName>
    </recommendedName>
</protein>
<gene>
    <name evidence="2" type="ORF">GCM10009665_03290</name>
</gene>
<evidence type="ECO:0000313" key="3">
    <source>
        <dbReference type="Proteomes" id="UP001500037"/>
    </source>
</evidence>
<feature type="transmembrane region" description="Helical" evidence="1">
    <location>
        <begin position="95"/>
        <end position="117"/>
    </location>
</feature>
<organism evidence="2 3">
    <name type="scientific">Kitasatospora nipponensis</name>
    <dbReference type="NCBI Taxonomy" id="258049"/>
    <lineage>
        <taxon>Bacteria</taxon>
        <taxon>Bacillati</taxon>
        <taxon>Actinomycetota</taxon>
        <taxon>Actinomycetes</taxon>
        <taxon>Kitasatosporales</taxon>
        <taxon>Streptomycetaceae</taxon>
        <taxon>Kitasatospora</taxon>
    </lineage>
</organism>
<dbReference type="Proteomes" id="UP001500037">
    <property type="component" value="Unassembled WGS sequence"/>
</dbReference>
<evidence type="ECO:0008006" key="4">
    <source>
        <dbReference type="Google" id="ProtNLM"/>
    </source>
</evidence>
<keyword evidence="1" id="KW-1133">Transmembrane helix</keyword>
<dbReference type="EMBL" id="BAAALF010000003">
    <property type="protein sequence ID" value="GAA1216762.1"/>
    <property type="molecule type" value="Genomic_DNA"/>
</dbReference>
<keyword evidence="3" id="KW-1185">Reference proteome</keyword>
<feature type="transmembrane region" description="Helical" evidence="1">
    <location>
        <begin position="259"/>
        <end position="281"/>
    </location>
</feature>
<feature type="transmembrane region" description="Helical" evidence="1">
    <location>
        <begin position="293"/>
        <end position="312"/>
    </location>
</feature>
<evidence type="ECO:0000313" key="2">
    <source>
        <dbReference type="EMBL" id="GAA1216762.1"/>
    </source>
</evidence>
<feature type="transmembrane region" description="Helical" evidence="1">
    <location>
        <begin position="324"/>
        <end position="346"/>
    </location>
</feature>